<gene>
    <name evidence="3" type="ORF">Q4490_01700</name>
</gene>
<dbReference type="InterPro" id="IPR032623">
    <property type="entry name" value="FecR_N"/>
</dbReference>
<accession>A0AAW7XEU7</accession>
<dbReference type="PIRSF" id="PIRSF018266">
    <property type="entry name" value="FecR"/>
    <property type="match status" value="1"/>
</dbReference>
<proteinExistence type="predicted"/>
<dbReference type="EMBL" id="JAUOPG010000001">
    <property type="protein sequence ID" value="MDO6452266.1"/>
    <property type="molecule type" value="Genomic_DNA"/>
</dbReference>
<dbReference type="Proteomes" id="UP001169862">
    <property type="component" value="Unassembled WGS sequence"/>
</dbReference>
<dbReference type="Pfam" id="PF04773">
    <property type="entry name" value="FecR"/>
    <property type="match status" value="1"/>
</dbReference>
<evidence type="ECO:0000313" key="3">
    <source>
        <dbReference type="EMBL" id="MDO6452266.1"/>
    </source>
</evidence>
<comment type="caution">
    <text evidence="3">The sequence shown here is derived from an EMBL/GenBank/DDBJ whole genome shotgun (WGS) entry which is preliminary data.</text>
</comment>
<feature type="domain" description="FecR N-terminal" evidence="2">
    <location>
        <begin position="12"/>
        <end position="52"/>
    </location>
</feature>
<organism evidence="3 4">
    <name type="scientific">Neptunomonas phycophila</name>
    <dbReference type="NCBI Taxonomy" id="1572645"/>
    <lineage>
        <taxon>Bacteria</taxon>
        <taxon>Pseudomonadati</taxon>
        <taxon>Pseudomonadota</taxon>
        <taxon>Gammaproteobacteria</taxon>
        <taxon>Oceanospirillales</taxon>
        <taxon>Oceanospirillaceae</taxon>
        <taxon>Neptunomonas</taxon>
    </lineage>
</organism>
<dbReference type="Pfam" id="PF16220">
    <property type="entry name" value="DUF4880"/>
    <property type="match status" value="1"/>
</dbReference>
<dbReference type="InterPro" id="IPR012373">
    <property type="entry name" value="Ferrdict_sens_TM"/>
</dbReference>
<dbReference type="PANTHER" id="PTHR30273">
    <property type="entry name" value="PERIPLASMIC SIGNAL SENSOR AND SIGMA FACTOR ACTIVATOR FECR-RELATED"/>
    <property type="match status" value="1"/>
</dbReference>
<protein>
    <submittedName>
        <fullName evidence="3">DUF4880 domain-containing protein</fullName>
    </submittedName>
</protein>
<evidence type="ECO:0000259" key="1">
    <source>
        <dbReference type="Pfam" id="PF04773"/>
    </source>
</evidence>
<dbReference type="InterPro" id="IPR006860">
    <property type="entry name" value="FecR"/>
</dbReference>
<dbReference type="Gene3D" id="2.60.120.1440">
    <property type="match status" value="1"/>
</dbReference>
<feature type="domain" description="FecR protein" evidence="1">
    <location>
        <begin position="133"/>
        <end position="223"/>
    </location>
</feature>
<evidence type="ECO:0000259" key="2">
    <source>
        <dbReference type="Pfam" id="PF16220"/>
    </source>
</evidence>
<evidence type="ECO:0000313" key="4">
    <source>
        <dbReference type="Proteomes" id="UP001169862"/>
    </source>
</evidence>
<dbReference type="AlphaFoldDB" id="A0AAW7XEU7"/>
<name>A0AAW7XEU7_9GAMM</name>
<dbReference type="RefSeq" id="WP_303548253.1">
    <property type="nucleotide sequence ID" value="NZ_JAUOPG010000001.1"/>
</dbReference>
<reference evidence="3" key="1">
    <citation type="submission" date="2023-07" db="EMBL/GenBank/DDBJ databases">
        <title>Genome content predicts the carbon catabolic preferences of heterotrophic bacteria.</title>
        <authorList>
            <person name="Gralka M."/>
        </authorList>
    </citation>
    <scope>NUCLEOTIDE SEQUENCE</scope>
    <source>
        <strain evidence="3">I2M16</strain>
    </source>
</reference>
<sequence length="338" mass="37677">MKPPESYKILNEAAVWYSILKSDKTTTHDQEQWAQWLNQDPDHRAAWQQVESITDSLSSLRSFDTPNELGISQQLINANHFDIAANKTKTTRRSIVKGLASLPFIAGAWQAHEMGLINEWTLPYRSDFSNSQRKAINYQMADGTRITLAIKSGIKWSHSPSESHITLLAGDLAIQQAASSVPATIMMKNHAIKLQHTHLVIRQSPDIQSQDNTTSVAVINGSADICRHNDKASLVLDTGQKVLCSRTAFSSIQEVSPIDLAWTNNILQATNMTLEHWASVINQHHSSYVNCHPSIKQLLVMGSFPLDNTPLALSMLQNVLPVQIRHLTPLWTLIEPVA</sequence>
<dbReference type="PANTHER" id="PTHR30273:SF2">
    <property type="entry name" value="PROTEIN FECR"/>
    <property type="match status" value="1"/>
</dbReference>
<dbReference type="GO" id="GO:0016989">
    <property type="term" value="F:sigma factor antagonist activity"/>
    <property type="evidence" value="ECO:0007669"/>
    <property type="project" value="TreeGrafter"/>
</dbReference>